<evidence type="ECO:0000313" key="4">
    <source>
        <dbReference type="Ensembl" id="ENSFCTP00005002425.1"/>
    </source>
</evidence>
<protein>
    <recommendedName>
        <fullName evidence="3">HECT domain-containing protein</fullName>
    </recommendedName>
</protein>
<dbReference type="SUPFAM" id="SSF56204">
    <property type="entry name" value="Hect, E3 ligase catalytic domain"/>
    <property type="match status" value="1"/>
</dbReference>
<accession>A0ABI7VWV3</accession>
<evidence type="ECO:0000256" key="1">
    <source>
        <dbReference type="ARBA" id="ARBA00022679"/>
    </source>
</evidence>
<reference evidence="4 5" key="1">
    <citation type="submission" date="2021-02" db="EMBL/GenBank/DDBJ databases">
        <title>Safari Cat Assemblies.</title>
        <authorList>
            <person name="Bredemeyer K.R."/>
            <person name="Murphy W.J."/>
        </authorList>
    </citation>
    <scope>NUCLEOTIDE SEQUENCE [LARGE SCALE GENOMIC DNA]</scope>
</reference>
<dbReference type="GeneTree" id="ENSGT00950000182865"/>
<evidence type="ECO:0000259" key="3">
    <source>
        <dbReference type="Pfam" id="PF00632"/>
    </source>
</evidence>
<organism evidence="4 5">
    <name type="scientific">Felis catus</name>
    <name type="common">Cat</name>
    <name type="synonym">Felis silvestris catus</name>
    <dbReference type="NCBI Taxonomy" id="9685"/>
    <lineage>
        <taxon>Eukaryota</taxon>
        <taxon>Metazoa</taxon>
        <taxon>Chordata</taxon>
        <taxon>Craniata</taxon>
        <taxon>Vertebrata</taxon>
        <taxon>Euteleostomi</taxon>
        <taxon>Mammalia</taxon>
        <taxon>Eutheria</taxon>
        <taxon>Laurasiatheria</taxon>
        <taxon>Carnivora</taxon>
        <taxon>Feliformia</taxon>
        <taxon>Felidae</taxon>
        <taxon>Felinae</taxon>
        <taxon>Felis</taxon>
    </lineage>
</organism>
<dbReference type="Pfam" id="PF00632">
    <property type="entry name" value="HECT"/>
    <property type="match status" value="1"/>
</dbReference>
<dbReference type="Gene3D" id="3.30.2410.10">
    <property type="entry name" value="Hect, E3 ligase catalytic domain"/>
    <property type="match status" value="1"/>
</dbReference>
<proteinExistence type="predicted"/>
<dbReference type="Proteomes" id="UP000823872">
    <property type="component" value="Chromosome A3"/>
</dbReference>
<reference evidence="4" key="2">
    <citation type="submission" date="2025-08" db="UniProtKB">
        <authorList>
            <consortium name="Ensembl"/>
        </authorList>
    </citation>
    <scope>IDENTIFICATION</scope>
    <source>
        <strain evidence="4">breed Abyssinian</strain>
    </source>
</reference>
<keyword evidence="1" id="KW-0808">Transferase</keyword>
<keyword evidence="5" id="KW-1185">Reference proteome</keyword>
<dbReference type="InterPro" id="IPR000569">
    <property type="entry name" value="HECT_dom"/>
</dbReference>
<reference evidence="4" key="3">
    <citation type="submission" date="2025-09" db="UniProtKB">
        <authorList>
            <consortium name="Ensembl"/>
        </authorList>
    </citation>
    <scope>IDENTIFICATION</scope>
    <source>
        <strain evidence="4">breed Abyssinian</strain>
    </source>
</reference>
<evidence type="ECO:0000256" key="2">
    <source>
        <dbReference type="ARBA" id="ARBA00022786"/>
    </source>
</evidence>
<keyword evidence="2" id="KW-0833">Ubl conjugation pathway</keyword>
<sequence>CPFVYFDVVQMIIRVNTATTVADLNSIVNECYNYLELIGCLRLITSISDKYMLAKDILVYHVIKRVQAPFESFKQGLKTLGVLEKIQTYPEALYSIFCQKPENLSAEILRFWNSYLQAVEDGKSAVTMEDILIFATGCNSIPPAGFKPTLSIECLHMNFPVGNKCNNCLALPITNTYQEFQENMDFAMKNTLRLEKEESTHYIGH</sequence>
<name>A0ABI7VWV3_FELCA</name>
<feature type="domain" description="HECT" evidence="3">
    <location>
        <begin position="56"/>
        <end position="191"/>
    </location>
</feature>
<evidence type="ECO:0000313" key="5">
    <source>
        <dbReference type="Proteomes" id="UP000823872"/>
    </source>
</evidence>
<dbReference type="InterPro" id="IPR035983">
    <property type="entry name" value="Hect_E3_ubiquitin_ligase"/>
</dbReference>
<dbReference type="Ensembl" id="ENSFCTT00005004031.1">
    <property type="protein sequence ID" value="ENSFCTP00005002425.1"/>
    <property type="gene ID" value="ENSFCTG00005001587.1"/>
</dbReference>